<dbReference type="EMBL" id="JAFREL020000004">
    <property type="protein sequence ID" value="MEO1772118.1"/>
    <property type="molecule type" value="Genomic_DNA"/>
</dbReference>
<dbReference type="InterPro" id="IPR047640">
    <property type="entry name" value="RpiR-like"/>
</dbReference>
<dbReference type="Pfam" id="PF01418">
    <property type="entry name" value="HTH_6"/>
    <property type="match status" value="1"/>
</dbReference>
<protein>
    <recommendedName>
        <fullName evidence="1">HTH rpiR-type domain-containing protein</fullName>
    </recommendedName>
</protein>
<organism evidence="2 3">
    <name type="scientific">Candidatus Enterococcus ferrettii</name>
    <dbReference type="NCBI Taxonomy" id="2815324"/>
    <lineage>
        <taxon>Bacteria</taxon>
        <taxon>Bacillati</taxon>
        <taxon>Bacillota</taxon>
        <taxon>Bacilli</taxon>
        <taxon>Lactobacillales</taxon>
        <taxon>Enterococcaceae</taxon>
        <taxon>Enterococcus</taxon>
    </lineage>
</organism>
<proteinExistence type="predicted"/>
<dbReference type="InterPro" id="IPR009057">
    <property type="entry name" value="Homeodomain-like_sf"/>
</dbReference>
<dbReference type="InterPro" id="IPR035472">
    <property type="entry name" value="RpiR-like_SIS"/>
</dbReference>
<evidence type="ECO:0000313" key="2">
    <source>
        <dbReference type="EMBL" id="MEO1772118.1"/>
    </source>
</evidence>
<gene>
    <name evidence="2" type="ORF">JZO67_004100</name>
</gene>
<dbReference type="InterPro" id="IPR000281">
    <property type="entry name" value="HTH_RpiR"/>
</dbReference>
<dbReference type="InterPro" id="IPR046348">
    <property type="entry name" value="SIS_dom_sf"/>
</dbReference>
<keyword evidence="3" id="KW-1185">Reference proteome</keyword>
<dbReference type="InterPro" id="IPR036388">
    <property type="entry name" value="WH-like_DNA-bd_sf"/>
</dbReference>
<dbReference type="PANTHER" id="PTHR30514">
    <property type="entry name" value="GLUCOKINASE"/>
    <property type="match status" value="1"/>
</dbReference>
<dbReference type="Gene3D" id="1.10.10.10">
    <property type="entry name" value="Winged helix-like DNA-binding domain superfamily/Winged helix DNA-binding domain"/>
    <property type="match status" value="1"/>
</dbReference>
<dbReference type="Gene3D" id="3.40.50.10490">
    <property type="entry name" value="Glucose-6-phosphate isomerase like protein, domain 1"/>
    <property type="match status" value="1"/>
</dbReference>
<dbReference type="PROSITE" id="PS51071">
    <property type="entry name" value="HTH_RPIR"/>
    <property type="match status" value="1"/>
</dbReference>
<dbReference type="CDD" id="cd05013">
    <property type="entry name" value="SIS_RpiR"/>
    <property type="match status" value="1"/>
</dbReference>
<reference evidence="2 3" key="1">
    <citation type="submission" date="2021-03" db="EMBL/GenBank/DDBJ databases">
        <authorList>
            <person name="Gilmore M.S."/>
            <person name="Schwartzman J."/>
            <person name="Van Tyne D."/>
            <person name="Martin M."/>
            <person name="Earl A.M."/>
            <person name="Manson A.L."/>
            <person name="Straub T."/>
            <person name="Salamzade R."/>
            <person name="Saavedra J."/>
            <person name="Lebreton F."/>
            <person name="Prichula J."/>
            <person name="Schaufler K."/>
            <person name="Gaca A."/>
            <person name="Sgardioli B."/>
            <person name="Wagenaar J."/>
            <person name="Strong T."/>
        </authorList>
    </citation>
    <scope>NUCLEOTIDE SEQUENCE [LARGE SCALE GENOMIC DNA]</scope>
    <source>
        <strain evidence="2 3">665A</strain>
    </source>
</reference>
<dbReference type="Proteomes" id="UP000664357">
    <property type="component" value="Unassembled WGS sequence"/>
</dbReference>
<reference evidence="2 3" key="2">
    <citation type="submission" date="2024-02" db="EMBL/GenBank/DDBJ databases">
        <title>The Genome Sequence of Enterococcus sp. DIV0159.</title>
        <authorList>
            <person name="Earl A."/>
            <person name="Manson A."/>
            <person name="Gilmore M."/>
            <person name="Sanders J."/>
            <person name="Shea T."/>
            <person name="Howe W."/>
            <person name="Livny J."/>
            <person name="Cuomo C."/>
            <person name="Neafsey D."/>
            <person name="Birren B."/>
        </authorList>
    </citation>
    <scope>NUCLEOTIDE SEQUENCE [LARGE SCALE GENOMIC DNA]</scope>
    <source>
        <strain evidence="2 3">665A</strain>
    </source>
</reference>
<accession>A0ABV0EU00</accession>
<dbReference type="SUPFAM" id="SSF46689">
    <property type="entry name" value="Homeodomain-like"/>
    <property type="match status" value="1"/>
</dbReference>
<evidence type="ECO:0000259" key="1">
    <source>
        <dbReference type="PROSITE" id="PS51071"/>
    </source>
</evidence>
<name>A0ABV0EU00_9ENTE</name>
<dbReference type="SUPFAM" id="SSF53697">
    <property type="entry name" value="SIS domain"/>
    <property type="match status" value="1"/>
</dbReference>
<dbReference type="PANTHER" id="PTHR30514:SF21">
    <property type="entry name" value="RPIR-FAMILY TRANSCRIPTIONAL REGULATOR"/>
    <property type="match status" value="1"/>
</dbReference>
<comment type="caution">
    <text evidence="2">The sequence shown here is derived from an EMBL/GenBank/DDBJ whole genome shotgun (WGS) entry which is preliminary data.</text>
</comment>
<sequence length="255" mass="29057">MNDFFAAIETEKLSENEQTMLKYIQDNSTLIAQMKLHDLASKLFVSDTLVVRFCQKLGLAGFSELKYLIKNELVLQKKRQTVFREQIDQQINDFKYFLAFAPLDQLHTIVQLLCNNQPLYIHGRSLSSIPAKYLHTVLNTLNRRCILVEDLHLLKSISRTIHPGATILITSANVPLAVYQEVFDNSRQNQAKTILITSQENDQTANLADFCLFSNDTPLSYNETDANSRINMLSLIQIIIELASKELLAEESTAF</sequence>
<feature type="domain" description="HTH rpiR-type" evidence="1">
    <location>
        <begin position="1"/>
        <end position="76"/>
    </location>
</feature>
<evidence type="ECO:0000313" key="3">
    <source>
        <dbReference type="Proteomes" id="UP000664357"/>
    </source>
</evidence>
<dbReference type="RefSeq" id="WP_207704074.1">
    <property type="nucleotide sequence ID" value="NZ_JAFREL020000004.1"/>
</dbReference>